<proteinExistence type="predicted"/>
<evidence type="ECO:0000313" key="3">
    <source>
        <dbReference type="Proteomes" id="UP000432089"/>
    </source>
</evidence>
<feature type="compositionally biased region" description="Polar residues" evidence="1">
    <location>
        <begin position="43"/>
        <end position="58"/>
    </location>
</feature>
<accession>A0A7V7PKJ5</accession>
<organism evidence="2 3">
    <name type="scientific">Plantimonas leprariae</name>
    <dbReference type="NCBI Taxonomy" id="2615207"/>
    <lineage>
        <taxon>Bacteria</taxon>
        <taxon>Pseudomonadati</taxon>
        <taxon>Pseudomonadota</taxon>
        <taxon>Alphaproteobacteria</taxon>
        <taxon>Hyphomicrobiales</taxon>
        <taxon>Aurantimonadaceae</taxon>
        <taxon>Plantimonas</taxon>
    </lineage>
</organism>
<name>A0A7V7PKJ5_9HYPH</name>
<dbReference type="AlphaFoldDB" id="A0A7V7PKJ5"/>
<dbReference type="EMBL" id="VZDO01000025">
    <property type="protein sequence ID" value="KAB0676188.1"/>
    <property type="molecule type" value="Genomic_DNA"/>
</dbReference>
<evidence type="ECO:0000313" key="2">
    <source>
        <dbReference type="EMBL" id="KAB0676188.1"/>
    </source>
</evidence>
<feature type="region of interest" description="Disordered" evidence="1">
    <location>
        <begin position="43"/>
        <end position="73"/>
    </location>
</feature>
<protein>
    <submittedName>
        <fullName evidence="2">Uncharacterized protein</fullName>
    </submittedName>
</protein>
<keyword evidence="3" id="KW-1185">Reference proteome</keyword>
<dbReference type="Proteomes" id="UP000432089">
    <property type="component" value="Unassembled WGS sequence"/>
</dbReference>
<evidence type="ECO:0000256" key="1">
    <source>
        <dbReference type="SAM" id="MobiDB-lite"/>
    </source>
</evidence>
<reference evidence="2 3" key="1">
    <citation type="submission" date="2019-09" db="EMBL/GenBank/DDBJ databases">
        <title>YIM 132180 draft genome.</title>
        <authorList>
            <person name="Zhang K."/>
        </authorList>
    </citation>
    <scope>NUCLEOTIDE SEQUENCE [LARGE SCALE GENOMIC DNA]</scope>
    <source>
        <strain evidence="2 3">YIM 132180</strain>
    </source>
</reference>
<dbReference type="RefSeq" id="WP_150973602.1">
    <property type="nucleotide sequence ID" value="NZ_VZDO01000025.1"/>
</dbReference>
<comment type="caution">
    <text evidence="2">The sequence shown here is derived from an EMBL/GenBank/DDBJ whole genome shotgun (WGS) entry which is preliminary data.</text>
</comment>
<sequence length="73" mass="7848">MPQTGRSEDEDHSALRLEDDLRPVDHCAAMQATTLQTMFGNVESLSTNRAPPQPSLSTGIHEVADGPSTMAEP</sequence>
<gene>
    <name evidence="2" type="ORF">F6X38_21830</name>
</gene>